<comment type="caution">
    <text evidence="3">The sequence shown here is derived from an EMBL/GenBank/DDBJ whole genome shotgun (WGS) entry which is preliminary data.</text>
</comment>
<evidence type="ECO:0000313" key="4">
    <source>
        <dbReference type="Proteomes" id="UP001139353"/>
    </source>
</evidence>
<feature type="transmembrane region" description="Helical" evidence="1">
    <location>
        <begin position="160"/>
        <end position="179"/>
    </location>
</feature>
<dbReference type="Gene3D" id="1.20.144.10">
    <property type="entry name" value="Phosphatidic acid phosphatase type 2/haloperoxidase"/>
    <property type="match status" value="1"/>
</dbReference>
<keyword evidence="4" id="KW-1185">Reference proteome</keyword>
<dbReference type="RefSeq" id="WP_275680957.1">
    <property type="nucleotide sequence ID" value="NZ_JAJLJH010000001.1"/>
</dbReference>
<reference evidence="3" key="1">
    <citation type="submission" date="2021-11" db="EMBL/GenBank/DDBJ databases">
        <title>BS-T2-15 a new species belonging to the Comamonadaceae family isolated from the soil of a French oak forest.</title>
        <authorList>
            <person name="Mieszkin S."/>
            <person name="Alain K."/>
        </authorList>
    </citation>
    <scope>NUCLEOTIDE SEQUENCE</scope>
    <source>
        <strain evidence="3">BS-T2-15</strain>
    </source>
</reference>
<gene>
    <name evidence="3" type="ORF">LPC04_04355</name>
</gene>
<dbReference type="CDD" id="cd03396">
    <property type="entry name" value="PAP2_like_6"/>
    <property type="match status" value="1"/>
</dbReference>
<dbReference type="AlphaFoldDB" id="A0A9X1YNQ7"/>
<feature type="transmembrane region" description="Helical" evidence="1">
    <location>
        <begin position="75"/>
        <end position="92"/>
    </location>
</feature>
<feature type="transmembrane region" description="Helical" evidence="1">
    <location>
        <begin position="20"/>
        <end position="41"/>
    </location>
</feature>
<dbReference type="SUPFAM" id="SSF48317">
    <property type="entry name" value="Acid phosphatase/Vanadium-dependent haloperoxidase"/>
    <property type="match status" value="1"/>
</dbReference>
<feature type="transmembrane region" description="Helical" evidence="1">
    <location>
        <begin position="186"/>
        <end position="203"/>
    </location>
</feature>
<dbReference type="EMBL" id="JAJLJH010000001">
    <property type="protein sequence ID" value="MCK9684936.1"/>
    <property type="molecule type" value="Genomic_DNA"/>
</dbReference>
<dbReference type="Pfam" id="PF01569">
    <property type="entry name" value="PAP2"/>
    <property type="match status" value="1"/>
</dbReference>
<accession>A0A9X1YNQ7</accession>
<proteinExistence type="predicted"/>
<sequence>MTEASPGRAARRGWRARNKAGWIGLTLALLLAWIFTVWPQFDLWVSGLFHDANGGFIGDRYAPVRLIYHGIPNSGIAYAVIGLVVIVVSLWRPHPVGGRWSRRLAALAWVSILGSGLVVNAGLKEYWGRARPVQVSEFGGKQHFSPALVPADQCKHNCSFVSGHATSGFILMAVGLMGSVATRRRWLWIGLAWGAIVSLARIAEGGHFLSDTLFAGLAVWGSGWLIRELWLRHVALRWRRARRRREALAAK</sequence>
<organism evidence="3 4">
    <name type="scientific">Scleromatobacter humisilvae</name>
    <dbReference type="NCBI Taxonomy" id="2897159"/>
    <lineage>
        <taxon>Bacteria</taxon>
        <taxon>Pseudomonadati</taxon>
        <taxon>Pseudomonadota</taxon>
        <taxon>Betaproteobacteria</taxon>
        <taxon>Burkholderiales</taxon>
        <taxon>Sphaerotilaceae</taxon>
        <taxon>Scleromatobacter</taxon>
    </lineage>
</organism>
<dbReference type="Proteomes" id="UP001139353">
    <property type="component" value="Unassembled WGS sequence"/>
</dbReference>
<keyword evidence="1" id="KW-0472">Membrane</keyword>
<keyword evidence="1" id="KW-0812">Transmembrane</keyword>
<dbReference type="SMART" id="SM00014">
    <property type="entry name" value="acidPPc"/>
    <property type="match status" value="1"/>
</dbReference>
<keyword evidence="1" id="KW-1133">Transmembrane helix</keyword>
<evidence type="ECO:0000259" key="2">
    <source>
        <dbReference type="SMART" id="SM00014"/>
    </source>
</evidence>
<feature type="transmembrane region" description="Helical" evidence="1">
    <location>
        <begin position="215"/>
        <end position="235"/>
    </location>
</feature>
<protein>
    <submittedName>
        <fullName evidence="3">Phosphatase PAP2 family protein</fullName>
    </submittedName>
</protein>
<dbReference type="InterPro" id="IPR036938">
    <property type="entry name" value="PAP2/HPO_sf"/>
</dbReference>
<evidence type="ECO:0000313" key="3">
    <source>
        <dbReference type="EMBL" id="MCK9684936.1"/>
    </source>
</evidence>
<feature type="domain" description="Phosphatidic acid phosphatase type 2/haloperoxidase" evidence="2">
    <location>
        <begin position="104"/>
        <end position="227"/>
    </location>
</feature>
<feature type="transmembrane region" description="Helical" evidence="1">
    <location>
        <begin position="104"/>
        <end position="123"/>
    </location>
</feature>
<evidence type="ECO:0000256" key="1">
    <source>
        <dbReference type="SAM" id="Phobius"/>
    </source>
</evidence>
<name>A0A9X1YNQ7_9BURK</name>
<dbReference type="InterPro" id="IPR000326">
    <property type="entry name" value="PAP2/HPO"/>
</dbReference>